<dbReference type="NCBIfam" id="NF001124">
    <property type="entry name" value="PRK00139.1-2"/>
    <property type="match status" value="1"/>
</dbReference>
<dbReference type="InterPro" id="IPR013221">
    <property type="entry name" value="Mur_ligase_cen"/>
</dbReference>
<feature type="binding site" evidence="2">
    <location>
        <position position="195"/>
    </location>
    <ligand>
        <name>UDP-N-acetyl-alpha-D-muramoyl-L-alanyl-D-glutamate</name>
        <dbReference type="ChEBI" id="CHEBI:83900"/>
    </ligand>
</feature>
<feature type="modified residue" description="N6-carboxylysine" evidence="2">
    <location>
        <position position="235"/>
    </location>
</feature>
<feature type="binding site" evidence="2">
    <location>
        <position position="203"/>
    </location>
    <ligand>
        <name>UDP-N-acetyl-alpha-D-muramoyl-L-alanyl-D-glutamate</name>
        <dbReference type="ChEBI" id="CHEBI:83900"/>
    </ligand>
</feature>
<feature type="binding site" evidence="2">
    <location>
        <position position="399"/>
    </location>
    <ligand>
        <name>meso-2,6-diaminopimelate</name>
        <dbReference type="ChEBI" id="CHEBI:57791"/>
    </ligand>
</feature>
<dbReference type="Proteomes" id="UP001161423">
    <property type="component" value="Unassembled WGS sequence"/>
</dbReference>
<dbReference type="InterPro" id="IPR005761">
    <property type="entry name" value="UDP-N-AcMur-Glu-dNH2Pim_ligase"/>
</dbReference>
<keyword evidence="2 6" id="KW-0436">Ligase</keyword>
<dbReference type="PANTHER" id="PTHR23135:SF4">
    <property type="entry name" value="UDP-N-ACETYLMURAMOYL-L-ALANYL-D-GLUTAMATE--2,6-DIAMINOPIMELATE LIGASE MURE HOMOLOG, CHLOROPLASTIC"/>
    <property type="match status" value="1"/>
</dbReference>
<dbReference type="Gene3D" id="3.90.190.20">
    <property type="entry name" value="Mur ligase, C-terminal domain"/>
    <property type="match status" value="1"/>
</dbReference>
<dbReference type="InterPro" id="IPR036615">
    <property type="entry name" value="Mur_ligase_C_dom_sf"/>
</dbReference>
<comment type="caution">
    <text evidence="6">The sequence shown here is derived from an EMBL/GenBank/DDBJ whole genome shotgun (WGS) entry which is preliminary data.</text>
</comment>
<evidence type="ECO:0000256" key="3">
    <source>
        <dbReference type="RuleBase" id="RU004135"/>
    </source>
</evidence>
<sequence>MMTSIVKPQSLMALLSDVVVDNSALQECSLTDISMDSRRVAAGGLFLALAKNTVDREKHLRQALEKDIFAVLIDEQQPLTETELEMLNAAVVIAYSVDNLAEKAGFIAARFYGHPSADMTVIAVTGTNGKTSVSQFIAQALESMNKPCGVIGTMGAGRLCDLEMTGMTTPDPVTMQKLLARFQREGCDYVALEASSHALAQGRLNSVEINIAVLTNLSRDHLDYHKTMANYAAAKKRLFDMDSVQYAVINADDAFGTDVISKLRKNVALLTYGDAENQVNIRAEHISYKRDGVAFDARVNDKSVAVNLPVLGEFNVDNILAAIGVLTALGLDTEQCRDAINQCQAVSGRMQTYTQAGQPTVVIDYAHTPDALHQALRTLQVHLPDAGQLWCVFGCGGDRDRGKRPLMGKVAEREADQVIVTDDNPRTEDHLLIIEDILAGCDEPQKIRVELDRKLAITYAINHAEAKDIVLVAGKGHESYQEINHVRYPFSDATVVTAVFDAQANGIKNVVGGH</sequence>
<dbReference type="SUPFAM" id="SSF53623">
    <property type="entry name" value="MurD-like peptide ligases, catalytic domain"/>
    <property type="match status" value="1"/>
</dbReference>
<dbReference type="Gene3D" id="3.40.1190.10">
    <property type="entry name" value="Mur-like, catalytic domain"/>
    <property type="match status" value="1"/>
</dbReference>
<keyword evidence="2" id="KW-0460">Magnesium</keyword>
<dbReference type="SUPFAM" id="SSF63418">
    <property type="entry name" value="MurE/MurF N-terminal domain"/>
    <property type="match status" value="1"/>
</dbReference>
<keyword evidence="2" id="KW-0547">Nucleotide-binding</keyword>
<dbReference type="InterPro" id="IPR035911">
    <property type="entry name" value="MurE/MurF_N"/>
</dbReference>
<feature type="binding site" evidence="2">
    <location>
        <position position="201"/>
    </location>
    <ligand>
        <name>UDP-N-acetyl-alpha-D-muramoyl-L-alanyl-D-glutamate</name>
        <dbReference type="ChEBI" id="CHEBI:83900"/>
    </ligand>
</feature>
<evidence type="ECO:0000256" key="1">
    <source>
        <dbReference type="ARBA" id="ARBA00005898"/>
    </source>
</evidence>
<evidence type="ECO:0000313" key="6">
    <source>
        <dbReference type="EMBL" id="GLP98200.1"/>
    </source>
</evidence>
<feature type="domain" description="Mur ligase C-terminal" evidence="4">
    <location>
        <begin position="348"/>
        <end position="476"/>
    </location>
</feature>
<comment type="subcellular location">
    <subcellularLocation>
        <location evidence="2 3">Cytoplasm</location>
    </subcellularLocation>
</comment>
<keyword evidence="2 3" id="KW-0131">Cell cycle</keyword>
<feature type="domain" description="Mur ligase central" evidence="5">
    <location>
        <begin position="124"/>
        <end position="325"/>
    </location>
</feature>
<dbReference type="EMBL" id="BSND01000003">
    <property type="protein sequence ID" value="GLP98200.1"/>
    <property type="molecule type" value="Genomic_DNA"/>
</dbReference>
<dbReference type="Gene3D" id="3.40.1390.10">
    <property type="entry name" value="MurE/MurF, N-terminal domain"/>
    <property type="match status" value="1"/>
</dbReference>
<feature type="short sequence motif" description="Meso-diaminopimelate recognition motif" evidence="2">
    <location>
        <begin position="423"/>
        <end position="426"/>
    </location>
</feature>
<reference evidence="6" key="2">
    <citation type="submission" date="2023-01" db="EMBL/GenBank/DDBJ databases">
        <title>Draft genome sequence of Methylophaga thalassica strain NBRC 102424.</title>
        <authorList>
            <person name="Sun Q."/>
            <person name="Mori K."/>
        </authorList>
    </citation>
    <scope>NUCLEOTIDE SEQUENCE</scope>
    <source>
        <strain evidence="6">NBRC 102424</strain>
    </source>
</reference>
<keyword evidence="2 3" id="KW-0961">Cell wall biogenesis/degradation</keyword>
<keyword evidence="2 3" id="KW-0132">Cell division</keyword>
<dbReference type="Pfam" id="PF08245">
    <property type="entry name" value="Mur_ligase_M"/>
    <property type="match status" value="1"/>
</dbReference>
<comment type="cofactor">
    <cofactor evidence="2">
        <name>Mg(2+)</name>
        <dbReference type="ChEBI" id="CHEBI:18420"/>
    </cofactor>
</comment>
<comment type="catalytic activity">
    <reaction evidence="2">
        <text>UDP-N-acetyl-alpha-D-muramoyl-L-alanyl-D-glutamate + meso-2,6-diaminopimelate + ATP = UDP-N-acetyl-alpha-D-muramoyl-L-alanyl-gamma-D-glutamyl-meso-2,6-diaminopimelate + ADP + phosphate + H(+)</text>
        <dbReference type="Rhea" id="RHEA:23676"/>
        <dbReference type="ChEBI" id="CHEBI:15378"/>
        <dbReference type="ChEBI" id="CHEBI:30616"/>
        <dbReference type="ChEBI" id="CHEBI:43474"/>
        <dbReference type="ChEBI" id="CHEBI:57791"/>
        <dbReference type="ChEBI" id="CHEBI:83900"/>
        <dbReference type="ChEBI" id="CHEBI:83905"/>
        <dbReference type="ChEBI" id="CHEBI:456216"/>
        <dbReference type="EC" id="6.3.2.13"/>
    </reaction>
</comment>
<keyword evidence="2" id="KW-0067">ATP-binding</keyword>
<keyword evidence="2 3" id="KW-0133">Cell shape</keyword>
<comment type="similarity">
    <text evidence="1 2">Belongs to the MurCDEF family. MurE subfamily.</text>
</comment>
<dbReference type="NCBIfam" id="TIGR01085">
    <property type="entry name" value="murE"/>
    <property type="match status" value="1"/>
</dbReference>
<proteinExistence type="inferred from homology"/>
<name>A0ABQ5TQM4_9GAMM</name>
<keyword evidence="7" id="KW-1185">Reference proteome</keyword>
<feature type="binding site" evidence="2">
    <location>
        <begin position="168"/>
        <end position="169"/>
    </location>
    <ligand>
        <name>UDP-N-acetyl-alpha-D-muramoyl-L-alanyl-D-glutamate</name>
        <dbReference type="ChEBI" id="CHEBI:83900"/>
    </ligand>
</feature>
<keyword evidence="2" id="KW-0963">Cytoplasm</keyword>
<gene>
    <name evidence="2 6" type="primary">murE</name>
    <name evidence="6" type="ORF">GCM10007891_00540</name>
</gene>
<dbReference type="InterPro" id="IPR036565">
    <property type="entry name" value="Mur-like_cat_sf"/>
</dbReference>
<comment type="function">
    <text evidence="2">Catalyzes the addition of meso-diaminopimelic acid to the nucleotide precursor UDP-N-acetylmuramoyl-L-alanyl-D-glutamate (UMAG) in the biosynthesis of bacterial cell-wall peptidoglycan.</text>
</comment>
<evidence type="ECO:0000256" key="2">
    <source>
        <dbReference type="HAMAP-Rule" id="MF_00208"/>
    </source>
</evidence>
<comment type="pathway">
    <text evidence="2 3">Cell wall biogenesis; peptidoglycan biosynthesis.</text>
</comment>
<dbReference type="InterPro" id="IPR004101">
    <property type="entry name" value="Mur_ligase_C"/>
</dbReference>
<feature type="binding site" evidence="2">
    <location>
        <position position="37"/>
    </location>
    <ligand>
        <name>UDP-N-acetyl-alpha-D-muramoyl-L-alanyl-D-glutamate</name>
        <dbReference type="ChEBI" id="CHEBI:83900"/>
    </ligand>
</feature>
<evidence type="ECO:0000259" key="4">
    <source>
        <dbReference type="Pfam" id="PF02875"/>
    </source>
</evidence>
<dbReference type="RefSeq" id="WP_284722064.1">
    <property type="nucleotide sequence ID" value="NZ_BSND01000003.1"/>
</dbReference>
<feature type="binding site" evidence="2">
    <location>
        <begin position="126"/>
        <end position="132"/>
    </location>
    <ligand>
        <name>ATP</name>
        <dbReference type="ChEBI" id="CHEBI:30616"/>
    </ligand>
</feature>
<dbReference type="HAMAP" id="MF_00208">
    <property type="entry name" value="MurE"/>
    <property type="match status" value="1"/>
</dbReference>
<keyword evidence="2 3" id="KW-0573">Peptidoglycan synthesis</keyword>
<protein>
    <recommendedName>
        <fullName evidence="2">UDP-N-acetylmuramoyl-L-alanyl-D-glutamate--2,6-diaminopimelate ligase</fullName>
        <ecNumber evidence="2">6.3.2.13</ecNumber>
    </recommendedName>
    <alternativeName>
        <fullName evidence="2">Meso-A2pm-adding enzyme</fullName>
    </alternativeName>
    <alternativeName>
        <fullName evidence="2">Meso-diaminopimelate-adding enzyme</fullName>
    </alternativeName>
    <alternativeName>
        <fullName evidence="2">UDP-MurNAc-L-Ala-D-Glu:meso-diaminopimelate ligase</fullName>
    </alternativeName>
    <alternativeName>
        <fullName evidence="2">UDP-MurNAc-tripeptide synthetase</fullName>
    </alternativeName>
    <alternativeName>
        <fullName evidence="2">UDP-N-acetylmuramyl-tripeptide synthetase</fullName>
    </alternativeName>
</protein>
<dbReference type="PANTHER" id="PTHR23135">
    <property type="entry name" value="MUR LIGASE FAMILY MEMBER"/>
    <property type="match status" value="1"/>
</dbReference>
<reference evidence="6" key="1">
    <citation type="journal article" date="2014" name="Int. J. Syst. Evol. Microbiol.">
        <title>Complete genome of a new Firmicutes species belonging to the dominant human colonic microbiota ('Ruminococcus bicirculans') reveals two chromosomes and a selective capacity to utilize plant glucans.</title>
        <authorList>
            <consortium name="NISC Comparative Sequencing Program"/>
            <person name="Wegmann U."/>
            <person name="Louis P."/>
            <person name="Goesmann A."/>
            <person name="Henrissat B."/>
            <person name="Duncan S.H."/>
            <person name="Flint H.J."/>
        </authorList>
    </citation>
    <scope>NUCLEOTIDE SEQUENCE</scope>
    <source>
        <strain evidence="6">NBRC 102424</strain>
    </source>
</reference>
<evidence type="ECO:0000313" key="7">
    <source>
        <dbReference type="Proteomes" id="UP001161423"/>
    </source>
</evidence>
<dbReference type="EC" id="6.3.2.13" evidence="2"/>
<comment type="caution">
    <text evidence="2">Lacks conserved residue(s) required for the propagation of feature annotation.</text>
</comment>
<dbReference type="GO" id="GO:0016874">
    <property type="term" value="F:ligase activity"/>
    <property type="evidence" value="ECO:0007669"/>
    <property type="project" value="UniProtKB-KW"/>
</dbReference>
<feature type="binding site" evidence="2">
    <location>
        <position position="478"/>
    </location>
    <ligand>
        <name>meso-2,6-diaminopimelate</name>
        <dbReference type="ChEBI" id="CHEBI:57791"/>
    </ligand>
</feature>
<organism evidence="6 7">
    <name type="scientific">Methylophaga thalassica</name>
    <dbReference type="NCBI Taxonomy" id="40223"/>
    <lineage>
        <taxon>Bacteria</taxon>
        <taxon>Pseudomonadati</taxon>
        <taxon>Pseudomonadota</taxon>
        <taxon>Gammaproteobacteria</taxon>
        <taxon>Thiotrichales</taxon>
        <taxon>Piscirickettsiaceae</taxon>
        <taxon>Methylophaga</taxon>
    </lineage>
</organism>
<dbReference type="NCBIfam" id="NF001126">
    <property type="entry name" value="PRK00139.1-4"/>
    <property type="match status" value="1"/>
</dbReference>
<dbReference type="SUPFAM" id="SSF53244">
    <property type="entry name" value="MurD-like peptide ligases, peptide-binding domain"/>
    <property type="match status" value="1"/>
</dbReference>
<dbReference type="Pfam" id="PF02875">
    <property type="entry name" value="Mur_ligase_C"/>
    <property type="match status" value="1"/>
</dbReference>
<feature type="binding site" evidence="2">
    <location>
        <position position="474"/>
    </location>
    <ligand>
        <name>meso-2,6-diaminopimelate</name>
        <dbReference type="ChEBI" id="CHEBI:57791"/>
    </ligand>
</feature>
<comment type="PTM">
    <text evidence="2">Carboxylation is probably crucial for Mg(2+) binding and, consequently, for the gamma-phosphate positioning of ATP.</text>
</comment>
<accession>A0ABQ5TQM4</accession>
<evidence type="ECO:0000259" key="5">
    <source>
        <dbReference type="Pfam" id="PF08245"/>
    </source>
</evidence>
<feature type="binding site" evidence="2">
    <location>
        <begin position="423"/>
        <end position="426"/>
    </location>
    <ligand>
        <name>meso-2,6-diaminopimelate</name>
        <dbReference type="ChEBI" id="CHEBI:57791"/>
    </ligand>
</feature>